<dbReference type="Pfam" id="PF04265">
    <property type="entry name" value="TPK_B1_binding"/>
    <property type="match status" value="1"/>
</dbReference>
<dbReference type="EMBL" id="CATQJL010000223">
    <property type="protein sequence ID" value="CAJ0597799.1"/>
    <property type="molecule type" value="Genomic_DNA"/>
</dbReference>
<reference evidence="2" key="1">
    <citation type="submission" date="2023-07" db="EMBL/GenBank/DDBJ databases">
        <authorList>
            <consortium name="CYATHOMIX"/>
        </authorList>
    </citation>
    <scope>NUCLEOTIDE SEQUENCE</scope>
    <source>
        <strain evidence="2">N/A</strain>
    </source>
</reference>
<organism evidence="2 3">
    <name type="scientific">Cylicocyclus nassatus</name>
    <name type="common">Nematode worm</name>
    <dbReference type="NCBI Taxonomy" id="53992"/>
    <lineage>
        <taxon>Eukaryota</taxon>
        <taxon>Metazoa</taxon>
        <taxon>Ecdysozoa</taxon>
        <taxon>Nematoda</taxon>
        <taxon>Chromadorea</taxon>
        <taxon>Rhabditida</taxon>
        <taxon>Rhabditina</taxon>
        <taxon>Rhabditomorpha</taxon>
        <taxon>Strongyloidea</taxon>
        <taxon>Strongylidae</taxon>
        <taxon>Cylicocyclus</taxon>
    </lineage>
</organism>
<dbReference type="InterPro" id="IPR036371">
    <property type="entry name" value="TPK_B1-bd_sf"/>
</dbReference>
<dbReference type="Proteomes" id="UP001176961">
    <property type="component" value="Unassembled WGS sequence"/>
</dbReference>
<keyword evidence="3" id="KW-1185">Reference proteome</keyword>
<accession>A0AA36M3V0</accession>
<feature type="domain" description="Thiamin pyrophosphokinase thiamin-binding" evidence="1">
    <location>
        <begin position="22"/>
        <end position="88"/>
    </location>
</feature>
<name>A0AA36M3V0_CYLNA</name>
<dbReference type="PANTHER" id="PTHR13622">
    <property type="entry name" value="THIAMIN PYROPHOSPHOKINASE"/>
    <property type="match status" value="1"/>
</dbReference>
<dbReference type="GO" id="GO:0009229">
    <property type="term" value="P:thiamine diphosphate biosynthetic process"/>
    <property type="evidence" value="ECO:0007669"/>
    <property type="project" value="InterPro"/>
</dbReference>
<evidence type="ECO:0000313" key="2">
    <source>
        <dbReference type="EMBL" id="CAJ0597799.1"/>
    </source>
</evidence>
<dbReference type="FunFam" id="2.60.120.320:FF:000001">
    <property type="entry name" value="Thiamine pyrophosphokinase"/>
    <property type="match status" value="1"/>
</dbReference>
<protein>
    <recommendedName>
        <fullName evidence="1">Thiamin pyrophosphokinase thiamin-binding domain-containing protein</fullName>
    </recommendedName>
</protein>
<proteinExistence type="predicted"/>
<gene>
    <name evidence="2" type="ORF">CYNAS_LOCUS9782</name>
</gene>
<dbReference type="SUPFAM" id="SSF63862">
    <property type="entry name" value="Thiamin pyrophosphokinase, substrate-binding domain"/>
    <property type="match status" value="1"/>
</dbReference>
<evidence type="ECO:0000313" key="3">
    <source>
        <dbReference type="Proteomes" id="UP001176961"/>
    </source>
</evidence>
<dbReference type="InterPro" id="IPR007373">
    <property type="entry name" value="Thiamin_PyroPKinase_B1-bd"/>
</dbReference>
<dbReference type="Gene3D" id="2.60.120.320">
    <property type="entry name" value="Thiamin pyrophosphokinase, thiamin-binding domain"/>
    <property type="match status" value="1"/>
</dbReference>
<dbReference type="AlphaFoldDB" id="A0AA36M3V0"/>
<evidence type="ECO:0000259" key="1">
    <source>
        <dbReference type="SMART" id="SM00983"/>
    </source>
</evidence>
<comment type="caution">
    <text evidence="2">The sequence shown here is derived from an EMBL/GenBank/DDBJ whole genome shotgun (WGS) entry which is preliminary data.</text>
</comment>
<dbReference type="PANTHER" id="PTHR13622:SF8">
    <property type="entry name" value="THIAMIN PYROPHOSPHOKINASE 1"/>
    <property type="match status" value="1"/>
</dbReference>
<sequence>MIMDKNVYCLDGENLTFVLREGESEIRIKRELVTGLCGVVPFCQKPTTVTMSGFRWNLNETPLAFGGIISTSNFMEDEVLRVKTSAPLIFTMELASSSLS</sequence>
<dbReference type="GO" id="GO:0030975">
    <property type="term" value="F:thiamine binding"/>
    <property type="evidence" value="ECO:0007669"/>
    <property type="project" value="InterPro"/>
</dbReference>
<dbReference type="GO" id="GO:0004788">
    <property type="term" value="F:thiamine diphosphokinase activity"/>
    <property type="evidence" value="ECO:0007669"/>
    <property type="project" value="TreeGrafter"/>
</dbReference>
<dbReference type="SMART" id="SM00983">
    <property type="entry name" value="TPK_B1_binding"/>
    <property type="match status" value="1"/>
</dbReference>